<evidence type="ECO:0000313" key="11">
    <source>
        <dbReference type="EMBL" id="ORZ05291.1"/>
    </source>
</evidence>
<dbReference type="GO" id="GO:0018279">
    <property type="term" value="P:protein N-linked glycosylation via asparagine"/>
    <property type="evidence" value="ECO:0007669"/>
    <property type="project" value="TreeGrafter"/>
</dbReference>
<dbReference type="GO" id="GO:0008250">
    <property type="term" value="C:oligosaccharyltransferase complex"/>
    <property type="evidence" value="ECO:0007669"/>
    <property type="project" value="TreeGrafter"/>
</dbReference>
<protein>
    <submittedName>
        <fullName evidence="11">Uncharacterized protein</fullName>
    </submittedName>
</protein>
<dbReference type="Proteomes" id="UP000193648">
    <property type="component" value="Unassembled WGS sequence"/>
</dbReference>
<evidence type="ECO:0000256" key="8">
    <source>
        <dbReference type="ARBA" id="ARBA00023136"/>
    </source>
</evidence>
<sequence length="330" mass="36522">MALVLTLTAILSSSAFFSRAYAQSNNPSQDVLQKKVSRLQAKAIKNKGVIELDTNSFEEVLSKPRNYSMAVLFTATSPEYQCVPCLNFDPEYRLVAAGWTKLADKSQLFFGSLDFKVGQPIFQKFGMNSAPAVLFFPSDKAANQAPERYDFARSGFIAEPFAKWVNAKAATDIRIKRPIDLVALAVKVLSGFAFIGVGYLLYKKATKVSGSKYLWSAISLFTIFIMISGHMWNQIRNPPYTIPGRGGRSGFIAQGFQNQFGLESQVIAVLYAALTGCVIALIGVVPRIETPALQRAAVWVSMGLFIFLFSLLIQIFRVKNPAYPFTLLFK</sequence>
<evidence type="ECO:0000256" key="7">
    <source>
        <dbReference type="ARBA" id="ARBA00022989"/>
    </source>
</evidence>
<evidence type="ECO:0000256" key="6">
    <source>
        <dbReference type="ARBA" id="ARBA00022824"/>
    </source>
</evidence>
<feature type="transmembrane region" description="Helical" evidence="9">
    <location>
        <begin position="213"/>
        <end position="232"/>
    </location>
</feature>
<name>A0A1Y2GBI5_9FUNG</name>
<dbReference type="InterPro" id="IPR021149">
    <property type="entry name" value="OligosaccharylTrfase_OST3/OST6"/>
</dbReference>
<dbReference type="InParanoid" id="A0A1Y2GBI5"/>
<evidence type="ECO:0000256" key="10">
    <source>
        <dbReference type="SAM" id="SignalP"/>
    </source>
</evidence>
<reference evidence="11 12" key="1">
    <citation type="submission" date="2016-07" db="EMBL/GenBank/DDBJ databases">
        <title>Pervasive Adenine N6-methylation of Active Genes in Fungi.</title>
        <authorList>
            <consortium name="DOE Joint Genome Institute"/>
            <person name="Mondo S.J."/>
            <person name="Dannebaum R.O."/>
            <person name="Kuo R.C."/>
            <person name="Labutti K."/>
            <person name="Haridas S."/>
            <person name="Kuo A."/>
            <person name="Salamov A."/>
            <person name="Ahrendt S.R."/>
            <person name="Lipzen A."/>
            <person name="Sullivan W."/>
            <person name="Andreopoulos W.B."/>
            <person name="Clum A."/>
            <person name="Lindquist E."/>
            <person name="Daum C."/>
            <person name="Ramamoorthy G.K."/>
            <person name="Gryganskyi A."/>
            <person name="Culley D."/>
            <person name="Magnuson J.K."/>
            <person name="James T.Y."/>
            <person name="O'Malley M.A."/>
            <person name="Stajich J.E."/>
            <person name="Spatafora J.W."/>
            <person name="Visel A."/>
            <person name="Grigoriev I.V."/>
        </authorList>
    </citation>
    <scope>NUCLEOTIDE SEQUENCE [LARGE SCALE GENOMIC DNA]</scope>
    <source>
        <strain evidence="11 12">NRRL 3116</strain>
    </source>
</reference>
<dbReference type="STRING" id="64571.A0A1Y2GBI5"/>
<proteinExistence type="inferred from homology"/>
<evidence type="ECO:0000313" key="12">
    <source>
        <dbReference type="Proteomes" id="UP000193648"/>
    </source>
</evidence>
<dbReference type="GeneID" id="33562926"/>
<evidence type="ECO:0000256" key="2">
    <source>
        <dbReference type="ARBA" id="ARBA00004477"/>
    </source>
</evidence>
<keyword evidence="6" id="KW-0256">Endoplasmic reticulum</keyword>
<comment type="subcellular location">
    <subcellularLocation>
        <location evidence="2">Endoplasmic reticulum membrane</location>
        <topology evidence="2">Multi-pass membrane protein</topology>
    </subcellularLocation>
</comment>
<dbReference type="AlphaFoldDB" id="A0A1Y2GBI5"/>
<accession>A0A1Y2GBI5</accession>
<feature type="transmembrane region" description="Helical" evidence="9">
    <location>
        <begin position="266"/>
        <end position="285"/>
    </location>
</feature>
<dbReference type="Gene3D" id="3.40.30.10">
    <property type="entry name" value="Glutaredoxin"/>
    <property type="match status" value="1"/>
</dbReference>
<evidence type="ECO:0000256" key="4">
    <source>
        <dbReference type="ARBA" id="ARBA00022692"/>
    </source>
</evidence>
<comment type="similarity">
    <text evidence="3">Belongs to the OST3/OST6 family.</text>
</comment>
<evidence type="ECO:0000256" key="5">
    <source>
        <dbReference type="ARBA" id="ARBA00022729"/>
    </source>
</evidence>
<dbReference type="SUPFAM" id="SSF52833">
    <property type="entry name" value="Thioredoxin-like"/>
    <property type="match status" value="1"/>
</dbReference>
<dbReference type="FunCoup" id="A0A1Y2GBI5">
    <property type="interactions" value="258"/>
</dbReference>
<gene>
    <name evidence="11" type="ORF">BCR41DRAFT_312353</name>
</gene>
<comment type="function">
    <text evidence="1">Subunit of the oligosaccharyl transferase (OST) complex that catalyzes the initial transfer of a defined glycan (Glc(3)Man(9)GlcNAc(2) in eukaryotes) from the lipid carrier dolichol-pyrophosphate to an asparagine residue within an Asn-X-Ser/Thr consensus motif in nascent polypeptide chains, the first step in protein N-glycosylation. N-glycosylation occurs cotranslationally and the complex associates with the Sec61 complex at the channel-forming translocon complex that mediates protein translocation across the endoplasmic reticulum (ER). All subunits are required for a maximal enzyme activity.</text>
</comment>
<evidence type="ECO:0000256" key="3">
    <source>
        <dbReference type="ARBA" id="ARBA00009561"/>
    </source>
</evidence>
<feature type="chain" id="PRO_5012711464" evidence="10">
    <location>
        <begin position="23"/>
        <end position="330"/>
    </location>
</feature>
<dbReference type="EMBL" id="MCFF01000051">
    <property type="protein sequence ID" value="ORZ05291.1"/>
    <property type="molecule type" value="Genomic_DNA"/>
</dbReference>
<feature type="transmembrane region" description="Helical" evidence="9">
    <location>
        <begin position="181"/>
        <end position="201"/>
    </location>
</feature>
<dbReference type="PANTHER" id="PTHR12692">
    <property type="entry name" value="DOLICHYL-DIPHOSPHOOLIGOSACCHARIDE--PROTEIN GLYCOSYLTRANSFERASE-RELATED"/>
    <property type="match status" value="1"/>
</dbReference>
<evidence type="ECO:0000256" key="1">
    <source>
        <dbReference type="ARBA" id="ARBA00002791"/>
    </source>
</evidence>
<feature type="signal peptide" evidence="10">
    <location>
        <begin position="1"/>
        <end position="22"/>
    </location>
</feature>
<organism evidence="11 12">
    <name type="scientific">Lobosporangium transversale</name>
    <dbReference type="NCBI Taxonomy" id="64571"/>
    <lineage>
        <taxon>Eukaryota</taxon>
        <taxon>Fungi</taxon>
        <taxon>Fungi incertae sedis</taxon>
        <taxon>Mucoromycota</taxon>
        <taxon>Mortierellomycotina</taxon>
        <taxon>Mortierellomycetes</taxon>
        <taxon>Mortierellales</taxon>
        <taxon>Mortierellaceae</taxon>
        <taxon>Lobosporangium</taxon>
    </lineage>
</organism>
<dbReference type="OrthoDB" id="67566at2759"/>
<keyword evidence="5 10" id="KW-0732">Signal</keyword>
<keyword evidence="4 9" id="KW-0812">Transmembrane</keyword>
<keyword evidence="7 9" id="KW-1133">Transmembrane helix</keyword>
<comment type="caution">
    <text evidence="11">The sequence shown here is derived from an EMBL/GenBank/DDBJ whole genome shotgun (WGS) entry which is preliminary data.</text>
</comment>
<dbReference type="InterPro" id="IPR036249">
    <property type="entry name" value="Thioredoxin-like_sf"/>
</dbReference>
<keyword evidence="8 9" id="KW-0472">Membrane</keyword>
<keyword evidence="12" id="KW-1185">Reference proteome</keyword>
<feature type="transmembrane region" description="Helical" evidence="9">
    <location>
        <begin position="297"/>
        <end position="316"/>
    </location>
</feature>
<dbReference type="RefSeq" id="XP_021876983.1">
    <property type="nucleotide sequence ID" value="XM_022021082.1"/>
</dbReference>
<dbReference type="PANTHER" id="PTHR12692:SF0">
    <property type="entry name" value="GH11935P"/>
    <property type="match status" value="1"/>
</dbReference>
<dbReference type="Pfam" id="PF04756">
    <property type="entry name" value="OST3_OST6"/>
    <property type="match status" value="1"/>
</dbReference>
<evidence type="ECO:0000256" key="9">
    <source>
        <dbReference type="SAM" id="Phobius"/>
    </source>
</evidence>